<gene>
    <name evidence="3" type="ORF">g.91900</name>
</gene>
<evidence type="ECO:0000256" key="2">
    <source>
        <dbReference type="SAM" id="Phobius"/>
    </source>
</evidence>
<evidence type="ECO:0000256" key="1">
    <source>
        <dbReference type="SAM" id="MobiDB-lite"/>
    </source>
</evidence>
<keyword evidence="2" id="KW-1133">Transmembrane helix</keyword>
<sequence length="122" mass="13925">MGDIRVQLLDNIIYSFLSIFYVMVFTLGASRGQKRRRSSLDSDGSEDDNETLNEKFRQGKNLDELGVEWGNNSENSVDQHDDMNDSEWGNNSENSVDPPDEVNDSEWNMLGAALEKEFLENQ</sequence>
<accession>A0A2S2P7V2</accession>
<keyword evidence="2" id="KW-0472">Membrane</keyword>
<dbReference type="EMBL" id="GGMR01012895">
    <property type="protein sequence ID" value="MBY25514.1"/>
    <property type="molecule type" value="Transcribed_RNA"/>
</dbReference>
<keyword evidence="2" id="KW-0812">Transmembrane</keyword>
<organism evidence="3">
    <name type="scientific">Schizaphis graminum</name>
    <name type="common">Green bug aphid</name>
    <dbReference type="NCBI Taxonomy" id="13262"/>
    <lineage>
        <taxon>Eukaryota</taxon>
        <taxon>Metazoa</taxon>
        <taxon>Ecdysozoa</taxon>
        <taxon>Arthropoda</taxon>
        <taxon>Hexapoda</taxon>
        <taxon>Insecta</taxon>
        <taxon>Pterygota</taxon>
        <taxon>Neoptera</taxon>
        <taxon>Paraneoptera</taxon>
        <taxon>Hemiptera</taxon>
        <taxon>Sternorrhyncha</taxon>
        <taxon>Aphidomorpha</taxon>
        <taxon>Aphidoidea</taxon>
        <taxon>Aphididae</taxon>
        <taxon>Aphidini</taxon>
        <taxon>Schizaphis</taxon>
    </lineage>
</organism>
<name>A0A2S2P7V2_SCHGA</name>
<feature type="compositionally biased region" description="Basic and acidic residues" evidence="1">
    <location>
        <begin position="52"/>
        <end position="63"/>
    </location>
</feature>
<feature type="region of interest" description="Disordered" evidence="1">
    <location>
        <begin position="31"/>
        <end position="105"/>
    </location>
</feature>
<feature type="transmembrane region" description="Helical" evidence="2">
    <location>
        <begin position="12"/>
        <end position="30"/>
    </location>
</feature>
<protein>
    <submittedName>
        <fullName evidence="3">Uncharacterized protein</fullName>
    </submittedName>
</protein>
<reference evidence="3" key="1">
    <citation type="submission" date="2018-04" db="EMBL/GenBank/DDBJ databases">
        <title>Transcriptome of Schizaphis graminum biotype I.</title>
        <authorList>
            <person name="Scully E.D."/>
            <person name="Geib S.M."/>
            <person name="Palmer N.A."/>
            <person name="Koch K."/>
            <person name="Bradshaw J."/>
            <person name="Heng-Moss T."/>
            <person name="Sarath G."/>
        </authorList>
    </citation>
    <scope>NUCLEOTIDE SEQUENCE</scope>
</reference>
<proteinExistence type="predicted"/>
<evidence type="ECO:0000313" key="3">
    <source>
        <dbReference type="EMBL" id="MBY25514.1"/>
    </source>
</evidence>
<dbReference type="AlphaFoldDB" id="A0A2S2P7V2"/>